<dbReference type="CDD" id="cd01650">
    <property type="entry name" value="RT_nLTR_like"/>
    <property type="match status" value="1"/>
</dbReference>
<proteinExistence type="predicted"/>
<protein>
    <submittedName>
        <fullName evidence="2">Putative RNA-directed DNA polymerase from transposon X-element</fullName>
    </submittedName>
</protein>
<dbReference type="GO" id="GO:0003964">
    <property type="term" value="F:RNA-directed DNA polymerase activity"/>
    <property type="evidence" value="ECO:0007669"/>
    <property type="project" value="UniProtKB-KW"/>
</dbReference>
<dbReference type="Proteomes" id="UP000499080">
    <property type="component" value="Unassembled WGS sequence"/>
</dbReference>
<dbReference type="AlphaFoldDB" id="A0A4Y2UC91"/>
<organism evidence="2 3">
    <name type="scientific">Araneus ventricosus</name>
    <name type="common">Orbweaver spider</name>
    <name type="synonym">Epeira ventricosa</name>
    <dbReference type="NCBI Taxonomy" id="182803"/>
    <lineage>
        <taxon>Eukaryota</taxon>
        <taxon>Metazoa</taxon>
        <taxon>Ecdysozoa</taxon>
        <taxon>Arthropoda</taxon>
        <taxon>Chelicerata</taxon>
        <taxon>Arachnida</taxon>
        <taxon>Araneae</taxon>
        <taxon>Araneomorphae</taxon>
        <taxon>Entelegynae</taxon>
        <taxon>Araneoidea</taxon>
        <taxon>Araneidae</taxon>
        <taxon>Araneus</taxon>
    </lineage>
</organism>
<reference evidence="2 3" key="1">
    <citation type="journal article" date="2019" name="Sci. Rep.">
        <title>Orb-weaving spider Araneus ventricosus genome elucidates the spidroin gene catalogue.</title>
        <authorList>
            <person name="Kono N."/>
            <person name="Nakamura H."/>
            <person name="Ohtoshi R."/>
            <person name="Moran D.A.P."/>
            <person name="Shinohara A."/>
            <person name="Yoshida Y."/>
            <person name="Fujiwara M."/>
            <person name="Mori M."/>
            <person name="Tomita M."/>
            <person name="Arakawa K."/>
        </authorList>
    </citation>
    <scope>NUCLEOTIDE SEQUENCE [LARGE SCALE GENOMIC DNA]</scope>
</reference>
<dbReference type="Gene3D" id="3.60.10.10">
    <property type="entry name" value="Endonuclease/exonuclease/phosphatase"/>
    <property type="match status" value="1"/>
</dbReference>
<dbReference type="Pfam" id="PF14529">
    <property type="entry name" value="Exo_endo_phos_2"/>
    <property type="match status" value="1"/>
</dbReference>
<dbReference type="EMBL" id="BGPR01034748">
    <property type="protein sequence ID" value="GBO09246.1"/>
    <property type="molecule type" value="Genomic_DNA"/>
</dbReference>
<dbReference type="InterPro" id="IPR052560">
    <property type="entry name" value="RdDP_mobile_element"/>
</dbReference>
<comment type="caution">
    <text evidence="2">The sequence shown here is derived from an EMBL/GenBank/DDBJ whole genome shotgun (WGS) entry which is preliminary data.</text>
</comment>
<name>A0A4Y2UC91_ARAVE</name>
<dbReference type="InterPro" id="IPR005135">
    <property type="entry name" value="Endo/exonuclease/phosphatase"/>
</dbReference>
<dbReference type="PANTHER" id="PTHR36688:SF2">
    <property type="entry name" value="ENDONUCLEASE_EXONUCLEASE_PHOSPHATASE DOMAIN-CONTAINING PROTEIN"/>
    <property type="match status" value="1"/>
</dbReference>
<evidence type="ECO:0000313" key="2">
    <source>
        <dbReference type="EMBL" id="GBO09246.1"/>
    </source>
</evidence>
<keyword evidence="2" id="KW-0695">RNA-directed DNA polymerase</keyword>
<dbReference type="PROSITE" id="PS50878">
    <property type="entry name" value="RT_POL"/>
    <property type="match status" value="1"/>
</dbReference>
<evidence type="ECO:0000313" key="3">
    <source>
        <dbReference type="Proteomes" id="UP000499080"/>
    </source>
</evidence>
<gene>
    <name evidence="2" type="primary">X-elementORF2_814</name>
    <name evidence="2" type="ORF">AVEN_125378_1</name>
</gene>
<dbReference type="PANTHER" id="PTHR36688">
    <property type="entry name" value="ENDO/EXONUCLEASE/PHOSPHATASE DOMAIN-CONTAINING PROTEIN"/>
    <property type="match status" value="1"/>
</dbReference>
<dbReference type="OrthoDB" id="6437545at2759"/>
<dbReference type="InterPro" id="IPR043502">
    <property type="entry name" value="DNA/RNA_pol_sf"/>
</dbReference>
<accession>A0A4Y2UC91</accession>
<dbReference type="SUPFAM" id="SSF56219">
    <property type="entry name" value="DNase I-like"/>
    <property type="match status" value="1"/>
</dbReference>
<evidence type="ECO:0000259" key="1">
    <source>
        <dbReference type="PROSITE" id="PS50878"/>
    </source>
</evidence>
<dbReference type="SUPFAM" id="SSF56672">
    <property type="entry name" value="DNA/RNA polymerases"/>
    <property type="match status" value="1"/>
</dbReference>
<keyword evidence="2" id="KW-0808">Transferase</keyword>
<dbReference type="InterPro" id="IPR036691">
    <property type="entry name" value="Endo/exonu/phosph_ase_sf"/>
</dbReference>
<keyword evidence="2" id="KW-0548">Nucleotidyltransferase</keyword>
<feature type="domain" description="Reverse transcriptase" evidence="1">
    <location>
        <begin position="443"/>
        <end position="632"/>
    </location>
</feature>
<dbReference type="Pfam" id="PF00078">
    <property type="entry name" value="RVT_1"/>
    <property type="match status" value="1"/>
</dbReference>
<sequence length="632" mass="72950">MLEAFGIKDNGAGHFSQNLIFFALQETFLKPSDNFYIPSKVIYRQDRSSNSGRGGLLIGVNSKFSSKCIQLQMPNSNIEVQAVYIKIQQLSFTIINIYSPTGCFTTDWLNCLINQISSLYIIVGDFNIKHPALGASHTSQGSETFLNWILENNLNLINTCIPTHLTSSSFSLLDLSIVSSDIYPYITFSVLSDPYGSDHLPIQIFFNTKKSSFIVKKKTNWVEIQNHLHQHKISEHDFQSYNDFESFCKNTIFSFSSSYKVHSLANAPWWNSQCSFLLGQKKKYLRLARTYLSQPFWIQYKKLSARLNNLISKRQRQYWSNTCENTGYSGKIYKIIRAIYNRNHHPIENANFIKISNDLISDPNTQANLFASHYEQNPIEEFIPFDLSSNEENYYNNPFSVDEFEYVLQKTPNTSPGRDGITANFIKNLPFGFKSTLLSIYNEIWSTGEIPSEWHIAKILPILKPGRDSKNIQSYRPISLTSVVCKIFERLILNRFISTGIHSKFHPHHAGFLPQKDCNYILSLVNHKIIQAKNDKKYFILIKLDIASAYDSVWRDGLMYKILQLGIKGNAAKWLHNFIQHRKFYVFWRNSASTMRSSFRGIPQDSVLSGFLFTTYMMDIFEAIHHKTECLI</sequence>
<keyword evidence="3" id="KW-1185">Reference proteome</keyword>
<dbReference type="InterPro" id="IPR000477">
    <property type="entry name" value="RT_dom"/>
</dbReference>